<name>A0A484KYP9_9ASTE</name>
<dbReference type="PANTHER" id="PTHR10492">
    <property type="match status" value="1"/>
</dbReference>
<dbReference type="EMBL" id="OOIL02000725">
    <property type="protein sequence ID" value="VFQ68749.1"/>
    <property type="molecule type" value="Genomic_DNA"/>
</dbReference>
<accession>A0A484KYP9</accession>
<dbReference type="OrthoDB" id="1718443at2759"/>
<dbReference type="AlphaFoldDB" id="A0A484KYP9"/>
<dbReference type="PANTHER" id="PTHR10492:SF90">
    <property type="entry name" value="ATP-DEPENDENT DNA HELICASE"/>
    <property type="match status" value="1"/>
</dbReference>
<evidence type="ECO:0000313" key="1">
    <source>
        <dbReference type="EMBL" id="VFQ68749.1"/>
    </source>
</evidence>
<gene>
    <name evidence="1" type="ORF">CCAM_LOCUS10525</name>
</gene>
<evidence type="ECO:0000313" key="2">
    <source>
        <dbReference type="Proteomes" id="UP000595140"/>
    </source>
</evidence>
<keyword evidence="2" id="KW-1185">Reference proteome</keyword>
<sequence length="126" mass="14893">MTINKTSEEARSLTYVEFPSKYVWNPNVRIWNEAEQKWIITKQWTKRKRGNCVGRISYVHPIAGERYYLRLLLNSSRGPTCFEDIRTVNEILHPTFKAACYTLGLLNDDKEWLDAIREADQWATPR</sequence>
<dbReference type="Proteomes" id="UP000595140">
    <property type="component" value="Unassembled WGS sequence"/>
</dbReference>
<protein>
    <submittedName>
        <fullName evidence="1">Uncharacterized protein</fullName>
    </submittedName>
</protein>
<reference evidence="1 2" key="1">
    <citation type="submission" date="2018-04" db="EMBL/GenBank/DDBJ databases">
        <authorList>
            <person name="Vogel A."/>
        </authorList>
    </citation>
    <scope>NUCLEOTIDE SEQUENCE [LARGE SCALE GENOMIC DNA]</scope>
</reference>
<organism evidence="1 2">
    <name type="scientific">Cuscuta campestris</name>
    <dbReference type="NCBI Taxonomy" id="132261"/>
    <lineage>
        <taxon>Eukaryota</taxon>
        <taxon>Viridiplantae</taxon>
        <taxon>Streptophyta</taxon>
        <taxon>Embryophyta</taxon>
        <taxon>Tracheophyta</taxon>
        <taxon>Spermatophyta</taxon>
        <taxon>Magnoliopsida</taxon>
        <taxon>eudicotyledons</taxon>
        <taxon>Gunneridae</taxon>
        <taxon>Pentapetalae</taxon>
        <taxon>asterids</taxon>
        <taxon>lamiids</taxon>
        <taxon>Solanales</taxon>
        <taxon>Convolvulaceae</taxon>
        <taxon>Cuscuteae</taxon>
        <taxon>Cuscuta</taxon>
        <taxon>Cuscuta subgen. Grammica</taxon>
        <taxon>Cuscuta sect. Cleistogrammica</taxon>
    </lineage>
</organism>
<proteinExistence type="predicted"/>